<proteinExistence type="predicted"/>
<name>A0AAE0GML3_9CHLO</name>
<accession>A0AAE0GML3</accession>
<keyword evidence="2" id="KW-1185">Reference proteome</keyword>
<evidence type="ECO:0000313" key="1">
    <source>
        <dbReference type="EMBL" id="KAK3280770.1"/>
    </source>
</evidence>
<dbReference type="AlphaFoldDB" id="A0AAE0GML3"/>
<sequence>MSDETTEPLTHGITHLWTTPILRHQLVDIDGPNSEILEFMKSIVLRKFRAFTETCPHGDFEEGETVNDRFFALQLEAFENDEPSFFEAESTDEECEAFETLRRAWLENAYMYVATVASEESADAVFGDDRLCMNVWASVHEGCSAHIHLWRSVWKWNERLNLKKGKRLLNLGQARTFPKGHEISSDTLLGRGT</sequence>
<evidence type="ECO:0000313" key="2">
    <source>
        <dbReference type="Proteomes" id="UP001190700"/>
    </source>
</evidence>
<protein>
    <submittedName>
        <fullName evidence="1">Uncharacterized protein</fullName>
    </submittedName>
</protein>
<dbReference type="Proteomes" id="UP001190700">
    <property type="component" value="Unassembled WGS sequence"/>
</dbReference>
<comment type="caution">
    <text evidence="1">The sequence shown here is derived from an EMBL/GenBank/DDBJ whole genome shotgun (WGS) entry which is preliminary data.</text>
</comment>
<reference evidence="1 2" key="1">
    <citation type="journal article" date="2015" name="Genome Biol. Evol.">
        <title>Comparative Genomics of a Bacterivorous Green Alga Reveals Evolutionary Causalities and Consequences of Phago-Mixotrophic Mode of Nutrition.</title>
        <authorList>
            <person name="Burns J.A."/>
            <person name="Paasch A."/>
            <person name="Narechania A."/>
            <person name="Kim E."/>
        </authorList>
    </citation>
    <scope>NUCLEOTIDE SEQUENCE [LARGE SCALE GENOMIC DNA]</scope>
    <source>
        <strain evidence="1 2">PLY_AMNH</strain>
    </source>
</reference>
<organism evidence="1 2">
    <name type="scientific">Cymbomonas tetramitiformis</name>
    <dbReference type="NCBI Taxonomy" id="36881"/>
    <lineage>
        <taxon>Eukaryota</taxon>
        <taxon>Viridiplantae</taxon>
        <taxon>Chlorophyta</taxon>
        <taxon>Pyramimonadophyceae</taxon>
        <taxon>Pyramimonadales</taxon>
        <taxon>Pyramimonadaceae</taxon>
        <taxon>Cymbomonas</taxon>
    </lineage>
</organism>
<dbReference type="EMBL" id="LGRX02004268">
    <property type="protein sequence ID" value="KAK3280770.1"/>
    <property type="molecule type" value="Genomic_DNA"/>
</dbReference>
<gene>
    <name evidence="1" type="ORF">CYMTET_11407</name>
</gene>